<evidence type="ECO:0000313" key="1">
    <source>
        <dbReference type="EMBL" id="VDN49792.1"/>
    </source>
</evidence>
<dbReference type="EMBL" id="UYRT01116901">
    <property type="protein sequence ID" value="VDN49792.1"/>
    <property type="molecule type" value="Genomic_DNA"/>
</dbReference>
<reference evidence="1 2" key="2">
    <citation type="submission" date="2018-11" db="EMBL/GenBank/DDBJ databases">
        <authorList>
            <consortium name="Pathogen Informatics"/>
        </authorList>
    </citation>
    <scope>NUCLEOTIDE SEQUENCE [LARGE SCALE GENOMIC DNA]</scope>
</reference>
<proteinExistence type="predicted"/>
<name>A0A183F1A8_9BILA</name>
<organism evidence="3">
    <name type="scientific">Gongylonema pulchrum</name>
    <dbReference type="NCBI Taxonomy" id="637853"/>
    <lineage>
        <taxon>Eukaryota</taxon>
        <taxon>Metazoa</taxon>
        <taxon>Ecdysozoa</taxon>
        <taxon>Nematoda</taxon>
        <taxon>Chromadorea</taxon>
        <taxon>Rhabditida</taxon>
        <taxon>Spirurina</taxon>
        <taxon>Spiruromorpha</taxon>
        <taxon>Spiruroidea</taxon>
        <taxon>Gongylonematidae</taxon>
        <taxon>Gongylonema</taxon>
    </lineage>
</organism>
<dbReference type="WBParaSite" id="GPUH_0002702901-mRNA-1">
    <property type="protein sequence ID" value="GPUH_0002702901-mRNA-1"/>
    <property type="gene ID" value="GPUH_0002702901"/>
</dbReference>
<sequence length="69" mass="7515">MVSTIDKILSLVRKTIYSGGSDGFATTAKENSAGVGQSMILRNESNENEEMIKDERVLKVTPVQKVVSL</sequence>
<evidence type="ECO:0000313" key="2">
    <source>
        <dbReference type="Proteomes" id="UP000271098"/>
    </source>
</evidence>
<reference evidence="3" key="1">
    <citation type="submission" date="2016-06" db="UniProtKB">
        <authorList>
            <consortium name="WormBaseParasite"/>
        </authorList>
    </citation>
    <scope>IDENTIFICATION</scope>
</reference>
<dbReference type="Proteomes" id="UP000271098">
    <property type="component" value="Unassembled WGS sequence"/>
</dbReference>
<gene>
    <name evidence="1" type="ORF">GPUH_LOCUS26999</name>
</gene>
<evidence type="ECO:0000313" key="3">
    <source>
        <dbReference type="WBParaSite" id="GPUH_0002702901-mRNA-1"/>
    </source>
</evidence>
<protein>
    <submittedName>
        <fullName evidence="1 3">Uncharacterized protein</fullName>
    </submittedName>
</protein>
<keyword evidence="2" id="KW-1185">Reference proteome</keyword>
<accession>A0A183F1A8</accession>
<dbReference type="AlphaFoldDB" id="A0A183F1A8"/>